<dbReference type="EMBL" id="JBHUDX010000118">
    <property type="protein sequence ID" value="MFD1663185.1"/>
    <property type="molecule type" value="Genomic_DNA"/>
</dbReference>
<accession>A0ABW4J0M7</accession>
<name>A0ABW4J0M7_9ACTN</name>
<proteinExistence type="predicted"/>
<dbReference type="SUPFAM" id="SSF50939">
    <property type="entry name" value="Sialidases"/>
    <property type="match status" value="1"/>
</dbReference>
<dbReference type="PROSITE" id="PS51257">
    <property type="entry name" value="PROKAR_LIPOPROTEIN"/>
    <property type="match status" value="1"/>
</dbReference>
<protein>
    <recommendedName>
        <fullName evidence="3">Exo-alpha-sialidase</fullName>
    </recommendedName>
</protein>
<dbReference type="InterPro" id="IPR036278">
    <property type="entry name" value="Sialidase_sf"/>
</dbReference>
<comment type="caution">
    <text evidence="1">The sequence shown here is derived from an EMBL/GenBank/DDBJ whole genome shotgun (WGS) entry which is preliminary data.</text>
</comment>
<evidence type="ECO:0000313" key="2">
    <source>
        <dbReference type="Proteomes" id="UP001597261"/>
    </source>
</evidence>
<dbReference type="RefSeq" id="WP_381091776.1">
    <property type="nucleotide sequence ID" value="NZ_JBHUDX010000118.1"/>
</dbReference>
<evidence type="ECO:0008006" key="3">
    <source>
        <dbReference type="Google" id="ProtNLM"/>
    </source>
</evidence>
<keyword evidence="2" id="KW-1185">Reference proteome</keyword>
<gene>
    <name evidence="1" type="ORF">ACFSL4_34730</name>
</gene>
<evidence type="ECO:0000313" key="1">
    <source>
        <dbReference type="EMBL" id="MFD1663185.1"/>
    </source>
</evidence>
<sequence>MRTRGGRLAAVVSLIAGMALVLGGCGKIRADNTGSGETSATKLGFKKYAGAVGYPSVTGPHNKGYVAPGEGLRQLVPLGDCALGEGTFANGYRYVNVNWTGSQGCTKLSITPKPGADDEADVPYSMRSGWLGGGLPGDVVVPWDDSSLIGVGATLTRRAPNGEQSRLAALPLTFNTHPEQETADDASVNTAMKVGTRLLIGGGQTVDQVESPYVFASDDAGKTVRRVPLPAIDGRQPSTPVGDFGVNGTQVVAFGAAATNAYNFHPTGTIPFWHSADGGLHWTSGDITGMPPGTQVHRVLYASGHWFAVGGYAKAGAFYDSLPLVLTSQDGTHWMRMDSSAMGTGNIAAATVDSAGHPVLVGSAPRPKSEPNSRTVWCSSVWVGDGTTTGWQRGGLGCSEDPPSAAATLTDGRVLIAGNRDLWLSRSPWPGRGHKS</sequence>
<reference evidence="2" key="1">
    <citation type="journal article" date="2019" name="Int. J. Syst. Evol. Microbiol.">
        <title>The Global Catalogue of Microorganisms (GCM) 10K type strain sequencing project: providing services to taxonomists for standard genome sequencing and annotation.</title>
        <authorList>
            <consortium name="The Broad Institute Genomics Platform"/>
            <consortium name="The Broad Institute Genome Sequencing Center for Infectious Disease"/>
            <person name="Wu L."/>
            <person name="Ma J."/>
        </authorList>
    </citation>
    <scope>NUCLEOTIDE SEQUENCE [LARGE SCALE GENOMIC DNA]</scope>
    <source>
        <strain evidence="2">CGMCC 1.12470</strain>
    </source>
</reference>
<dbReference type="Proteomes" id="UP001597261">
    <property type="component" value="Unassembled WGS sequence"/>
</dbReference>
<organism evidence="1 2">
    <name type="scientific">Streptomyces caeni</name>
    <dbReference type="NCBI Taxonomy" id="2307231"/>
    <lineage>
        <taxon>Bacteria</taxon>
        <taxon>Bacillati</taxon>
        <taxon>Actinomycetota</taxon>
        <taxon>Actinomycetes</taxon>
        <taxon>Kitasatosporales</taxon>
        <taxon>Streptomycetaceae</taxon>
        <taxon>Streptomyces</taxon>
    </lineage>
</organism>